<evidence type="ECO:0000313" key="2">
    <source>
        <dbReference type="Proteomes" id="UP000057820"/>
    </source>
</evidence>
<sequence>MAGDAEFGVVKGKRLRATLVDSCGMPLAGPRSRLVTNGFVTATLSPQMREAEDIEQTNADGAICVADRNKAERKWWNAALELCKVSTALYNMLLDWELVTSFDGKPIGFSDRKTQPDNRGVALELWTGVGADDECTDIPTTDDILVGGAGAGITKYGYVLLGVVKEFALSGDLQIGAQVSTFSLTGRTSSPVRWGRGPYNVVAIDSSNTAGRMLAPMKPGQHLRIFETTIAPPEPTDGACPLVLPSPYYGETAAPIAPSQPPCDAVGTNEIQTVTLTGTPTGGTFNLAFQADSTTALPFDATPTAVQAALEALPSIGEDNVTVTGSAGGPYTVTFVGALAGMNLPLLVGTDNLTGGTNPGVTVVETQQGGIY</sequence>
<accession>A0A0H5NDD4</accession>
<dbReference type="KEGG" id="nfr:ERS450000_00217"/>
<reference evidence="2" key="1">
    <citation type="submission" date="2015-03" db="EMBL/GenBank/DDBJ databases">
        <authorList>
            <consortium name="Pathogen Informatics"/>
        </authorList>
    </citation>
    <scope>NUCLEOTIDE SEQUENCE [LARGE SCALE GENOMIC DNA]</scope>
    <source>
        <strain evidence="2">NCTC11134</strain>
    </source>
</reference>
<gene>
    <name evidence="1" type="ORF">ERS450000_00217</name>
</gene>
<protein>
    <recommendedName>
        <fullName evidence="3">Major tail protein</fullName>
    </recommendedName>
</protein>
<dbReference type="Proteomes" id="UP000057820">
    <property type="component" value="Chromosome 1"/>
</dbReference>
<name>A0A0H5NDD4_NOCFR</name>
<proteinExistence type="predicted"/>
<dbReference type="RefSeq" id="WP_076573989.1">
    <property type="nucleotide sequence ID" value="NZ_CP031418.1"/>
</dbReference>
<evidence type="ECO:0008006" key="3">
    <source>
        <dbReference type="Google" id="ProtNLM"/>
    </source>
</evidence>
<organism evidence="1 2">
    <name type="scientific">Nocardia farcinica</name>
    <dbReference type="NCBI Taxonomy" id="37329"/>
    <lineage>
        <taxon>Bacteria</taxon>
        <taxon>Bacillati</taxon>
        <taxon>Actinomycetota</taxon>
        <taxon>Actinomycetes</taxon>
        <taxon>Mycobacteriales</taxon>
        <taxon>Nocardiaceae</taxon>
        <taxon>Nocardia</taxon>
    </lineage>
</organism>
<evidence type="ECO:0000313" key="1">
    <source>
        <dbReference type="EMBL" id="CRY73593.1"/>
    </source>
</evidence>
<dbReference type="AlphaFoldDB" id="A0A0H5NDD4"/>
<dbReference type="EMBL" id="LN868938">
    <property type="protein sequence ID" value="CRY73593.1"/>
    <property type="molecule type" value="Genomic_DNA"/>
</dbReference>